<dbReference type="Pfam" id="PF03649">
    <property type="entry name" value="UPF0014"/>
    <property type="match status" value="1"/>
</dbReference>
<comment type="subcellular location">
    <subcellularLocation>
        <location evidence="1">Membrane</location>
        <topology evidence="1">Multi-pass membrane protein</topology>
    </subcellularLocation>
</comment>
<feature type="transmembrane region" description="Helical" evidence="6">
    <location>
        <begin position="64"/>
        <end position="82"/>
    </location>
</feature>
<dbReference type="AlphaFoldDB" id="A0A931GFY4"/>
<proteinExistence type="inferred from homology"/>
<feature type="transmembrane region" description="Helical" evidence="6">
    <location>
        <begin position="191"/>
        <end position="209"/>
    </location>
</feature>
<keyword evidence="4 6" id="KW-1133">Transmembrane helix</keyword>
<feature type="transmembrane region" description="Helical" evidence="6">
    <location>
        <begin position="215"/>
        <end position="238"/>
    </location>
</feature>
<comment type="caution">
    <text evidence="7">The sequence shown here is derived from an EMBL/GenBank/DDBJ whole genome shotgun (WGS) entry which is preliminary data.</text>
</comment>
<evidence type="ECO:0000256" key="3">
    <source>
        <dbReference type="ARBA" id="ARBA00022692"/>
    </source>
</evidence>
<comment type="similarity">
    <text evidence="2">Belongs to the UPF0014 family.</text>
</comment>
<keyword evidence="8" id="KW-1185">Reference proteome</keyword>
<feature type="transmembrane region" description="Helical" evidence="6">
    <location>
        <begin position="12"/>
        <end position="32"/>
    </location>
</feature>
<keyword evidence="3 6" id="KW-0812">Transmembrane</keyword>
<keyword evidence="5 6" id="KW-0472">Membrane</keyword>
<dbReference type="Proteomes" id="UP000625033">
    <property type="component" value="Unassembled WGS sequence"/>
</dbReference>
<dbReference type="PANTHER" id="PTHR30028:SF0">
    <property type="entry name" value="PROTEIN ALUMINUM SENSITIVE 3"/>
    <property type="match status" value="1"/>
</dbReference>
<name>A0A931GFY4_9MICC</name>
<feature type="transmembrane region" description="Helical" evidence="6">
    <location>
        <begin position="39"/>
        <end position="58"/>
    </location>
</feature>
<accession>A0A931GFY4</accession>
<organism evidence="7 8">
    <name type="scientific">Zhihengliuella flava</name>
    <dbReference type="NCBI Taxonomy" id="1285193"/>
    <lineage>
        <taxon>Bacteria</taxon>
        <taxon>Bacillati</taxon>
        <taxon>Actinomycetota</taxon>
        <taxon>Actinomycetes</taxon>
        <taxon>Micrococcales</taxon>
        <taxon>Micrococcaceae</taxon>
        <taxon>Zhihengliuella</taxon>
    </lineage>
</organism>
<dbReference type="PANTHER" id="PTHR30028">
    <property type="entry name" value="UPF0014 INNER MEMBRANE PROTEIN YBBM-RELATED"/>
    <property type="match status" value="1"/>
</dbReference>
<feature type="transmembrane region" description="Helical" evidence="6">
    <location>
        <begin position="94"/>
        <end position="115"/>
    </location>
</feature>
<dbReference type="RefSeq" id="WP_196836899.1">
    <property type="nucleotide sequence ID" value="NZ_JADOTZ010000001.1"/>
</dbReference>
<dbReference type="GO" id="GO:0005886">
    <property type="term" value="C:plasma membrane"/>
    <property type="evidence" value="ECO:0007669"/>
    <property type="project" value="TreeGrafter"/>
</dbReference>
<evidence type="ECO:0000256" key="6">
    <source>
        <dbReference type="SAM" id="Phobius"/>
    </source>
</evidence>
<evidence type="ECO:0000256" key="2">
    <source>
        <dbReference type="ARBA" id="ARBA00005268"/>
    </source>
</evidence>
<gene>
    <name evidence="7" type="ORF">IW252_002512</name>
</gene>
<evidence type="ECO:0000256" key="4">
    <source>
        <dbReference type="ARBA" id="ARBA00022989"/>
    </source>
</evidence>
<reference evidence="7" key="1">
    <citation type="submission" date="2020-11" db="EMBL/GenBank/DDBJ databases">
        <title>Sequencing the genomes of 1000 actinobacteria strains.</title>
        <authorList>
            <person name="Klenk H.-P."/>
        </authorList>
    </citation>
    <scope>NUCLEOTIDE SEQUENCE</scope>
    <source>
        <strain evidence="7">DSM 26152</strain>
    </source>
</reference>
<feature type="transmembrane region" description="Helical" evidence="6">
    <location>
        <begin position="121"/>
        <end position="141"/>
    </location>
</feature>
<evidence type="ECO:0000256" key="1">
    <source>
        <dbReference type="ARBA" id="ARBA00004141"/>
    </source>
</evidence>
<dbReference type="EMBL" id="JADOTZ010000001">
    <property type="protein sequence ID" value="MBG6085745.1"/>
    <property type="molecule type" value="Genomic_DNA"/>
</dbReference>
<protein>
    <submittedName>
        <fullName evidence="7">ABC transport system permease protein</fullName>
    </submittedName>
</protein>
<sequence length="244" mass="24905">MGSSTLLQLGPTFWLALAALLAVAATVSRVVLGLAVRETLLAGARALAQLMLVALLISQLGRSAVWAGAFLLLMLGVATVTVRRRVPGCSWFGAALPLVLGVLPPVGLLLVAGVLPVEPLALIAVVGQLIGGSMAAANLSGRRFVAELDQRRGEVEAALAVGMTPASARNLVLRPVAPEAMLPGVDQAKTAGTITLPGAFVGLILGGASPLDAGLIQVMVLISLMATQAVAISSVLWWSCTRRA</sequence>
<evidence type="ECO:0000313" key="8">
    <source>
        <dbReference type="Proteomes" id="UP000625033"/>
    </source>
</evidence>
<evidence type="ECO:0000313" key="7">
    <source>
        <dbReference type="EMBL" id="MBG6085745.1"/>
    </source>
</evidence>
<evidence type="ECO:0000256" key="5">
    <source>
        <dbReference type="ARBA" id="ARBA00023136"/>
    </source>
</evidence>
<dbReference type="InterPro" id="IPR005226">
    <property type="entry name" value="UPF0014_fam"/>
</dbReference>